<evidence type="ECO:0000256" key="2">
    <source>
        <dbReference type="ARBA" id="ARBA00004922"/>
    </source>
</evidence>
<proteinExistence type="inferred from homology"/>
<dbReference type="AlphaFoldDB" id="A0A6J1B1F4"/>
<dbReference type="GO" id="GO:0045547">
    <property type="term" value="F:ditrans,polycis-polyprenyl diphosphate synthase [(2E,6E)-farnesyl diphosphate specific] activity"/>
    <property type="evidence" value="ECO:0007669"/>
    <property type="project" value="TreeGrafter"/>
</dbReference>
<dbReference type="GO" id="GO:0005783">
    <property type="term" value="C:endoplasmic reticulum"/>
    <property type="evidence" value="ECO:0007669"/>
    <property type="project" value="TreeGrafter"/>
</dbReference>
<evidence type="ECO:0000256" key="4">
    <source>
        <dbReference type="ARBA" id="ARBA00022679"/>
    </source>
</evidence>
<dbReference type="EC" id="2.5.1.-" evidence="5"/>
<keyword evidence="6" id="KW-1185">Reference proteome</keyword>
<comment type="pathway">
    <text evidence="2">Protein modification; protein glycosylation.</text>
</comment>
<dbReference type="GeneID" id="110423289"/>
<dbReference type="PANTHER" id="PTHR10291:SF18">
    <property type="entry name" value="DEHYDRODOLICHYL DIPHOSPHATE SYNTHASE CPT3"/>
    <property type="match status" value="1"/>
</dbReference>
<dbReference type="Gene3D" id="3.40.1180.10">
    <property type="entry name" value="Decaprenyl diphosphate synthase-like"/>
    <property type="match status" value="1"/>
</dbReference>
<evidence type="ECO:0000256" key="3">
    <source>
        <dbReference type="ARBA" id="ARBA00005432"/>
    </source>
</evidence>
<sequence length="281" mass="32315">MNNFSKVRSVHQKLSNLFRKGVCKVLQVGPIPTHVAFIMNGNRRYDQKLNLAKGTGHSIGILVMLTMLMHCCDLGIRYVTVYAFSIDNFKRKPEEVERVMDLLKFTFELLSEKNSIANLYSVKFHFAGNLDLLSEPVKNAAKELMANTVNNSKAVFTFCVAYTSTDEMVSAIREACDERRRAMQEPKKTDENYGLTKPVEVVDIEKHMYMAIAPHPDIVVRTAGENRLSNFLLWQTACSQLYSTPTLWPEVNFWHLVLAVLNFQRNHFYLDKQKKLLEMLL</sequence>
<evidence type="ECO:0000256" key="5">
    <source>
        <dbReference type="RuleBase" id="RU363018"/>
    </source>
</evidence>
<dbReference type="RefSeq" id="XP_021293152.1">
    <property type="nucleotide sequence ID" value="XM_021437477.1"/>
</dbReference>
<dbReference type="PROSITE" id="PS01066">
    <property type="entry name" value="UPP_SYNTHASE"/>
    <property type="match status" value="1"/>
</dbReference>
<gene>
    <name evidence="7" type="primary">LOC110423289</name>
</gene>
<evidence type="ECO:0000256" key="1">
    <source>
        <dbReference type="ARBA" id="ARBA00002674"/>
    </source>
</evidence>
<dbReference type="Pfam" id="PF01255">
    <property type="entry name" value="Prenyltransf"/>
    <property type="match status" value="1"/>
</dbReference>
<dbReference type="InterPro" id="IPR036424">
    <property type="entry name" value="UPP_synth-like_sf"/>
</dbReference>
<dbReference type="InterPro" id="IPR018520">
    <property type="entry name" value="UPP_synth-like_CS"/>
</dbReference>
<reference evidence="7" key="1">
    <citation type="submission" date="2025-08" db="UniProtKB">
        <authorList>
            <consortium name="RefSeq"/>
        </authorList>
    </citation>
    <scope>IDENTIFICATION</scope>
    <source>
        <tissue evidence="7">Leaf</tissue>
    </source>
</reference>
<dbReference type="PANTHER" id="PTHR10291">
    <property type="entry name" value="DEHYDRODOLICHYL DIPHOSPHATE SYNTHASE FAMILY MEMBER"/>
    <property type="match status" value="1"/>
</dbReference>
<dbReference type="Proteomes" id="UP000504621">
    <property type="component" value="Unplaced"/>
</dbReference>
<protein>
    <recommendedName>
        <fullName evidence="5">Alkyl transferase</fullName>
        <ecNumber evidence="5">2.5.1.-</ecNumber>
    </recommendedName>
</protein>
<dbReference type="InterPro" id="IPR001441">
    <property type="entry name" value="UPP_synth-like"/>
</dbReference>
<dbReference type="CDD" id="cd00475">
    <property type="entry name" value="Cis_IPPS"/>
    <property type="match status" value="1"/>
</dbReference>
<comment type="similarity">
    <text evidence="3 5">Belongs to the UPP synthase family.</text>
</comment>
<dbReference type="OrthoDB" id="4173905at2759"/>
<evidence type="ECO:0000313" key="7">
    <source>
        <dbReference type="RefSeq" id="XP_021293152.1"/>
    </source>
</evidence>
<organism evidence="6 7">
    <name type="scientific">Herrania umbratica</name>
    <dbReference type="NCBI Taxonomy" id="108875"/>
    <lineage>
        <taxon>Eukaryota</taxon>
        <taxon>Viridiplantae</taxon>
        <taxon>Streptophyta</taxon>
        <taxon>Embryophyta</taxon>
        <taxon>Tracheophyta</taxon>
        <taxon>Spermatophyta</taxon>
        <taxon>Magnoliopsida</taxon>
        <taxon>eudicotyledons</taxon>
        <taxon>Gunneridae</taxon>
        <taxon>Pentapetalae</taxon>
        <taxon>rosids</taxon>
        <taxon>malvids</taxon>
        <taxon>Malvales</taxon>
        <taxon>Malvaceae</taxon>
        <taxon>Byttnerioideae</taxon>
        <taxon>Herrania</taxon>
    </lineage>
</organism>
<name>A0A6J1B1F4_9ROSI</name>
<dbReference type="NCBIfam" id="TIGR00055">
    <property type="entry name" value="uppS"/>
    <property type="match status" value="1"/>
</dbReference>
<dbReference type="GO" id="GO:0016094">
    <property type="term" value="P:polyprenol biosynthetic process"/>
    <property type="evidence" value="ECO:0007669"/>
    <property type="project" value="TreeGrafter"/>
</dbReference>
<comment type="function">
    <text evidence="1">Catalyzes cis-prenyl chain elongation to produce the polyprenyl backbone of dolichol, a glycosyl carrier-lipid required for the biosynthesis of several classes of glycoprotein.</text>
</comment>
<accession>A0A6J1B1F4</accession>
<keyword evidence="4 5" id="KW-0808">Transferase</keyword>
<evidence type="ECO:0000313" key="6">
    <source>
        <dbReference type="Proteomes" id="UP000504621"/>
    </source>
</evidence>
<dbReference type="UniPathway" id="UPA00378"/>
<dbReference type="SUPFAM" id="SSF64005">
    <property type="entry name" value="Undecaprenyl diphosphate synthase"/>
    <property type="match status" value="1"/>
</dbReference>